<comment type="caution">
    <text evidence="2">The sequence shown here is derived from an EMBL/GenBank/DDBJ whole genome shotgun (WGS) entry which is preliminary data.</text>
</comment>
<dbReference type="AlphaFoldDB" id="A0A167B604"/>
<organism evidence="2 3">
    <name type="scientific">Pseudoalteromonas luteoviolacea H33</name>
    <dbReference type="NCBI Taxonomy" id="1365251"/>
    <lineage>
        <taxon>Bacteria</taxon>
        <taxon>Pseudomonadati</taxon>
        <taxon>Pseudomonadota</taxon>
        <taxon>Gammaproteobacteria</taxon>
        <taxon>Alteromonadales</taxon>
        <taxon>Pseudoalteromonadaceae</taxon>
        <taxon>Pseudoalteromonas</taxon>
    </lineage>
</organism>
<name>A0A167B604_9GAMM</name>
<proteinExistence type="predicted"/>
<dbReference type="PATRIC" id="fig|1365251.3.peg.4463"/>
<gene>
    <name evidence="2" type="ORF">N476_03420</name>
</gene>
<dbReference type="RefSeq" id="WP_063363641.1">
    <property type="nucleotide sequence ID" value="NZ_AUXZ01000119.1"/>
</dbReference>
<accession>A0A167B604</accession>
<protein>
    <recommendedName>
        <fullName evidence="4">Lipoprotein</fullName>
    </recommendedName>
</protein>
<evidence type="ECO:0000256" key="1">
    <source>
        <dbReference type="SAM" id="Coils"/>
    </source>
</evidence>
<sequence length="269" mass="32201">MFRVSIVIFAVLMLTGCFYQTVYKNSDKLALNRLEEYVDLNKTQRKWVLNEVQKVQIWHQTRYLPIYLKWHSQLQTDWQSADRTELYSLSKKVSRHWFELLQDLEPIMVEFLLSLDAGQRVQFIENIKEKMAEQQSTKERVERTQERFEKSLGRLSDEQLKMIQKHSESISYYRQIRNLNNQKRLLEIETILLKNKPSDTDLNRLGVLIVNHPNSRSEYQVKQMEKRVLSQIDFLINLRGTLTVMQKREFEEQMIEIGDILSVIQSTEL</sequence>
<dbReference type="OrthoDB" id="6312915at2"/>
<evidence type="ECO:0008006" key="4">
    <source>
        <dbReference type="Google" id="ProtNLM"/>
    </source>
</evidence>
<dbReference type="PROSITE" id="PS51257">
    <property type="entry name" value="PROKAR_LIPOPROTEIN"/>
    <property type="match status" value="1"/>
</dbReference>
<evidence type="ECO:0000313" key="2">
    <source>
        <dbReference type="EMBL" id="KZN46185.1"/>
    </source>
</evidence>
<keyword evidence="1" id="KW-0175">Coiled coil</keyword>
<reference evidence="2 3" key="1">
    <citation type="submission" date="2013-07" db="EMBL/GenBank/DDBJ databases">
        <title>Comparative Genomic and Metabolomic Analysis of Twelve Strains of Pseudoalteromonas luteoviolacea.</title>
        <authorList>
            <person name="Vynne N.G."/>
            <person name="Mansson M."/>
            <person name="Gram L."/>
        </authorList>
    </citation>
    <scope>NUCLEOTIDE SEQUENCE [LARGE SCALE GENOMIC DNA]</scope>
    <source>
        <strain evidence="2 3">H33</strain>
    </source>
</reference>
<dbReference type="EMBL" id="AUXZ01000119">
    <property type="protein sequence ID" value="KZN46185.1"/>
    <property type="molecule type" value="Genomic_DNA"/>
</dbReference>
<feature type="coiled-coil region" evidence="1">
    <location>
        <begin position="124"/>
        <end position="196"/>
    </location>
</feature>
<dbReference type="Pfam" id="PF19795">
    <property type="entry name" value="DUF6279"/>
    <property type="match status" value="1"/>
</dbReference>
<evidence type="ECO:0000313" key="3">
    <source>
        <dbReference type="Proteomes" id="UP000076503"/>
    </source>
</evidence>
<dbReference type="Proteomes" id="UP000076503">
    <property type="component" value="Unassembled WGS sequence"/>
</dbReference>